<dbReference type="InterPro" id="IPR010929">
    <property type="entry name" value="PDR_CDR_ABC"/>
</dbReference>
<feature type="region of interest" description="Disordered" evidence="9">
    <location>
        <begin position="1"/>
        <end position="24"/>
    </location>
</feature>
<dbReference type="InterPro" id="IPR027417">
    <property type="entry name" value="P-loop_NTPase"/>
</dbReference>
<evidence type="ECO:0000256" key="2">
    <source>
        <dbReference type="ARBA" id="ARBA00005814"/>
    </source>
</evidence>
<evidence type="ECO:0000256" key="3">
    <source>
        <dbReference type="ARBA" id="ARBA00022448"/>
    </source>
</evidence>
<keyword evidence="8 10" id="KW-0472">Membrane</keyword>
<evidence type="ECO:0000256" key="7">
    <source>
        <dbReference type="ARBA" id="ARBA00022989"/>
    </source>
</evidence>
<dbReference type="PANTHER" id="PTHR48041:SF113">
    <property type="entry name" value="ATP-BINDING CASSETTE SUB-FAMILY G MEMBER 5"/>
    <property type="match status" value="1"/>
</dbReference>
<dbReference type="InterPro" id="IPR050352">
    <property type="entry name" value="ABCG_transporters"/>
</dbReference>
<feature type="transmembrane region" description="Helical" evidence="10">
    <location>
        <begin position="646"/>
        <end position="664"/>
    </location>
</feature>
<feature type="transmembrane region" description="Helical" evidence="10">
    <location>
        <begin position="454"/>
        <end position="474"/>
    </location>
</feature>
<dbReference type="Proteomes" id="UP000678393">
    <property type="component" value="Unassembled WGS sequence"/>
</dbReference>
<dbReference type="InterPro" id="IPR003593">
    <property type="entry name" value="AAA+_ATPase"/>
</dbReference>
<proteinExistence type="inferred from homology"/>
<sequence length="673" mass="74711">MEYSKKDDATLLTKQSAPSMDNKGHSVVQYGSFNPAFLEHETDAPDKLSAPVPQDQSEGTTSLDIVDLSYTIKEHPGHWWHGSCLRKSRLKTVLHSLYMTFTKGEITALIGSSGSGKTSLLDVISGRAQGEVSGLVTYKKELCTRDTMKQVSSYVLQADRLLPTLTVKETLTYMAYLKLPGQLTSSEIDAKVQSVIADMGLQHVAESRIGGAVVRGVSGGEKRRITIGVQLLKDPEILLLDEPTSGLDAFTARQLVSSLAQLAHRGKLVILTIHQPRSDIFNLLDKVAILTIGRLAFNGKPDHLVSYFTSIGYPCPRNQNPCDVYVDITSVDRRSPGVEKSTSKKVQKLCDAFANSDLQTSLVKRLSVGLTYRKSDGAENNVGSKNEMPPWTRKMQCLLKRMYIHLWRDRGAFLGRFLMLPFFVPFILIFLGRLNTEQESIQNRLGLIYQATQVTAYVGMTHSIALFPVLRELFYREYQDGLYSTFTFLLAYCLHCLPFNMVTVTVFSSIFYWSAGMNNNDTLSFAAFVLVCLILVQFGETLTAGILGVFRNVPLANNTTALVFSASGLLASGLLRAVTNMPDFLEWAGYIAIHKYAAEIVVANEFHNLNFTCSHHSQQETQCLTTGDQYLKLFYRDALDNMSRNFGILAGYSVGGFVLSVLLFKARGLPTLH</sequence>
<dbReference type="PROSITE" id="PS50893">
    <property type="entry name" value="ABC_TRANSPORTER_2"/>
    <property type="match status" value="1"/>
</dbReference>
<dbReference type="InterPro" id="IPR017871">
    <property type="entry name" value="ABC_transporter-like_CS"/>
</dbReference>
<dbReference type="PROSITE" id="PS00211">
    <property type="entry name" value="ABC_TRANSPORTER_1"/>
    <property type="match status" value="1"/>
</dbReference>
<dbReference type="Gene3D" id="3.40.50.300">
    <property type="entry name" value="P-loop containing nucleotide triphosphate hydrolases"/>
    <property type="match status" value="1"/>
</dbReference>
<evidence type="ECO:0000256" key="4">
    <source>
        <dbReference type="ARBA" id="ARBA00022692"/>
    </source>
</evidence>
<feature type="domain" description="ABC transporter" evidence="11">
    <location>
        <begin position="63"/>
        <end position="317"/>
    </location>
</feature>
<dbReference type="InterPro" id="IPR013525">
    <property type="entry name" value="ABC2_TM"/>
</dbReference>
<dbReference type="Pfam" id="PF00005">
    <property type="entry name" value="ABC_tran"/>
    <property type="match status" value="1"/>
</dbReference>
<keyword evidence="7 10" id="KW-1133">Transmembrane helix</keyword>
<evidence type="ECO:0000256" key="8">
    <source>
        <dbReference type="ARBA" id="ARBA00023136"/>
    </source>
</evidence>
<reference evidence="12" key="1">
    <citation type="submission" date="2021-04" db="EMBL/GenBank/DDBJ databases">
        <authorList>
            <consortium name="Molecular Ecology Group"/>
        </authorList>
    </citation>
    <scope>NUCLEOTIDE SEQUENCE</scope>
</reference>
<evidence type="ECO:0000313" key="12">
    <source>
        <dbReference type="EMBL" id="CAG5128729.1"/>
    </source>
</evidence>
<keyword evidence="3" id="KW-0813">Transport</keyword>
<feature type="transmembrane region" description="Helical" evidence="10">
    <location>
        <begin position="486"/>
        <end position="513"/>
    </location>
</feature>
<name>A0A8S3ZHG2_9EUPU</name>
<evidence type="ECO:0000256" key="10">
    <source>
        <dbReference type="SAM" id="Phobius"/>
    </source>
</evidence>
<comment type="subcellular location">
    <subcellularLocation>
        <location evidence="1">Membrane</location>
        <topology evidence="1">Multi-pass membrane protein</topology>
    </subcellularLocation>
</comment>
<dbReference type="SMART" id="SM00382">
    <property type="entry name" value="AAA"/>
    <property type="match status" value="1"/>
</dbReference>
<dbReference type="InterPro" id="IPR003439">
    <property type="entry name" value="ABC_transporter-like_ATP-bd"/>
</dbReference>
<keyword evidence="5" id="KW-0547">Nucleotide-binding</keyword>
<evidence type="ECO:0000256" key="5">
    <source>
        <dbReference type="ARBA" id="ARBA00022741"/>
    </source>
</evidence>
<organism evidence="12 13">
    <name type="scientific">Candidula unifasciata</name>
    <dbReference type="NCBI Taxonomy" id="100452"/>
    <lineage>
        <taxon>Eukaryota</taxon>
        <taxon>Metazoa</taxon>
        <taxon>Spiralia</taxon>
        <taxon>Lophotrochozoa</taxon>
        <taxon>Mollusca</taxon>
        <taxon>Gastropoda</taxon>
        <taxon>Heterobranchia</taxon>
        <taxon>Euthyneura</taxon>
        <taxon>Panpulmonata</taxon>
        <taxon>Eupulmonata</taxon>
        <taxon>Stylommatophora</taxon>
        <taxon>Helicina</taxon>
        <taxon>Helicoidea</taxon>
        <taxon>Geomitridae</taxon>
        <taxon>Candidula</taxon>
    </lineage>
</organism>
<dbReference type="GO" id="GO:0005524">
    <property type="term" value="F:ATP binding"/>
    <property type="evidence" value="ECO:0007669"/>
    <property type="project" value="UniProtKB-KW"/>
</dbReference>
<dbReference type="Pfam" id="PF01061">
    <property type="entry name" value="ABC2_membrane"/>
    <property type="match status" value="1"/>
</dbReference>
<dbReference type="EMBL" id="CAJHNH020003190">
    <property type="protein sequence ID" value="CAG5128729.1"/>
    <property type="molecule type" value="Genomic_DNA"/>
</dbReference>
<comment type="caution">
    <text evidence="12">The sequence shown here is derived from an EMBL/GenBank/DDBJ whole genome shotgun (WGS) entry which is preliminary data.</text>
</comment>
<keyword evidence="6" id="KW-0067">ATP-binding</keyword>
<keyword evidence="4 10" id="KW-0812">Transmembrane</keyword>
<dbReference type="GO" id="GO:0016887">
    <property type="term" value="F:ATP hydrolysis activity"/>
    <property type="evidence" value="ECO:0007669"/>
    <property type="project" value="InterPro"/>
</dbReference>
<gene>
    <name evidence="12" type="ORF">CUNI_LOCUS14287</name>
</gene>
<dbReference type="AlphaFoldDB" id="A0A8S3ZHG2"/>
<dbReference type="GO" id="GO:0043190">
    <property type="term" value="C:ATP-binding cassette (ABC) transporter complex"/>
    <property type="evidence" value="ECO:0007669"/>
    <property type="project" value="TreeGrafter"/>
</dbReference>
<dbReference type="OrthoDB" id="66620at2759"/>
<evidence type="ECO:0000259" key="11">
    <source>
        <dbReference type="PROSITE" id="PS50893"/>
    </source>
</evidence>
<dbReference type="GO" id="GO:0140359">
    <property type="term" value="F:ABC-type transporter activity"/>
    <property type="evidence" value="ECO:0007669"/>
    <property type="project" value="InterPro"/>
</dbReference>
<feature type="transmembrane region" description="Helical" evidence="10">
    <location>
        <begin position="561"/>
        <end position="579"/>
    </location>
</feature>
<dbReference type="Pfam" id="PF06422">
    <property type="entry name" value="PDR_CDR"/>
    <property type="match status" value="1"/>
</dbReference>
<feature type="transmembrane region" description="Helical" evidence="10">
    <location>
        <begin position="413"/>
        <end position="434"/>
    </location>
</feature>
<keyword evidence="13" id="KW-1185">Reference proteome</keyword>
<comment type="similarity">
    <text evidence="2">Belongs to the ABC transporter superfamily. ABCG family. Eye pigment precursor importer (TC 3.A.1.204) subfamily.</text>
</comment>
<feature type="transmembrane region" description="Helical" evidence="10">
    <location>
        <begin position="525"/>
        <end position="549"/>
    </location>
</feature>
<evidence type="ECO:0000256" key="1">
    <source>
        <dbReference type="ARBA" id="ARBA00004141"/>
    </source>
</evidence>
<protein>
    <recommendedName>
        <fullName evidence="11">ABC transporter domain-containing protein</fullName>
    </recommendedName>
</protein>
<evidence type="ECO:0000256" key="9">
    <source>
        <dbReference type="SAM" id="MobiDB-lite"/>
    </source>
</evidence>
<dbReference type="PANTHER" id="PTHR48041">
    <property type="entry name" value="ABC TRANSPORTER G FAMILY MEMBER 28"/>
    <property type="match status" value="1"/>
</dbReference>
<evidence type="ECO:0000256" key="6">
    <source>
        <dbReference type="ARBA" id="ARBA00022840"/>
    </source>
</evidence>
<accession>A0A8S3ZHG2</accession>
<evidence type="ECO:0000313" key="13">
    <source>
        <dbReference type="Proteomes" id="UP000678393"/>
    </source>
</evidence>
<dbReference type="SUPFAM" id="SSF52540">
    <property type="entry name" value="P-loop containing nucleoside triphosphate hydrolases"/>
    <property type="match status" value="1"/>
</dbReference>